<dbReference type="AlphaFoldDB" id="A0A383ETV8"/>
<proteinExistence type="predicted"/>
<sequence length="41" mass="4716">MSFIQYEQSRTRLQRSELTVPGSNTLIFEMATNSAADYVFL</sequence>
<gene>
    <name evidence="1" type="ORF">METZ01_LOCUS512727</name>
</gene>
<dbReference type="EMBL" id="UINC01228525">
    <property type="protein sequence ID" value="SVE59873.1"/>
    <property type="molecule type" value="Genomic_DNA"/>
</dbReference>
<protein>
    <submittedName>
        <fullName evidence="1">Uncharacterized protein</fullName>
    </submittedName>
</protein>
<organism evidence="1">
    <name type="scientific">marine metagenome</name>
    <dbReference type="NCBI Taxonomy" id="408172"/>
    <lineage>
        <taxon>unclassified sequences</taxon>
        <taxon>metagenomes</taxon>
        <taxon>ecological metagenomes</taxon>
    </lineage>
</organism>
<name>A0A383ETV8_9ZZZZ</name>
<evidence type="ECO:0000313" key="1">
    <source>
        <dbReference type="EMBL" id="SVE59873.1"/>
    </source>
</evidence>
<accession>A0A383ETV8</accession>
<feature type="non-terminal residue" evidence="1">
    <location>
        <position position="41"/>
    </location>
</feature>
<reference evidence="1" key="1">
    <citation type="submission" date="2018-05" db="EMBL/GenBank/DDBJ databases">
        <authorList>
            <person name="Lanie J.A."/>
            <person name="Ng W.-L."/>
            <person name="Kazmierczak K.M."/>
            <person name="Andrzejewski T.M."/>
            <person name="Davidsen T.M."/>
            <person name="Wayne K.J."/>
            <person name="Tettelin H."/>
            <person name="Glass J.I."/>
            <person name="Rusch D."/>
            <person name="Podicherti R."/>
            <person name="Tsui H.-C.T."/>
            <person name="Winkler M.E."/>
        </authorList>
    </citation>
    <scope>NUCLEOTIDE SEQUENCE</scope>
</reference>